<accession>A0A9E2BHP7</accession>
<dbReference type="InterPro" id="IPR000868">
    <property type="entry name" value="Isochorismatase-like_dom"/>
</dbReference>
<dbReference type="SUPFAM" id="SSF52499">
    <property type="entry name" value="Isochorismatase-like hydrolases"/>
    <property type="match status" value="1"/>
</dbReference>
<dbReference type="EMBL" id="QLTW01000022">
    <property type="protein sequence ID" value="MBT9144786.1"/>
    <property type="molecule type" value="Genomic_DNA"/>
</dbReference>
<evidence type="ECO:0000313" key="4">
    <source>
        <dbReference type="Proteomes" id="UP000811545"/>
    </source>
</evidence>
<dbReference type="CDD" id="cd00431">
    <property type="entry name" value="cysteine_hydrolases"/>
    <property type="match status" value="1"/>
</dbReference>
<sequence>MNNKALIVVDMIYDFVYGKFGNEYARNIIANVESIISKARSKGIPVIYLKDTHLPTDPETKHWGQHAMKDDVGSEIIPELTPAINDIVVSKSTYSGYYNTTLESILEDLQVKEVILVGVSTNICVQHNAADSFFRGYKVTVIENATAAFESVIHLQALQYMRDIYGVKTIDSETLIKEWEP</sequence>
<dbReference type="AlphaFoldDB" id="A0A9E2BHP7"/>
<protein>
    <submittedName>
        <fullName evidence="3">Peroxyureidoacrylate/ureidoacrylate amidohydrolase RutB</fullName>
        <ecNumber evidence="3">3.5.1.110</ecNumber>
    </submittedName>
</protein>
<dbReference type="GO" id="GO:0016787">
    <property type="term" value="F:hydrolase activity"/>
    <property type="evidence" value="ECO:0007669"/>
    <property type="project" value="UniProtKB-KW"/>
</dbReference>
<proteinExistence type="predicted"/>
<keyword evidence="1 3" id="KW-0378">Hydrolase</keyword>
<feature type="domain" description="Isochorismatase-like" evidence="2">
    <location>
        <begin position="5"/>
        <end position="171"/>
    </location>
</feature>
<dbReference type="PANTHER" id="PTHR43540">
    <property type="entry name" value="PEROXYUREIDOACRYLATE/UREIDOACRYLATE AMIDOHYDROLASE-RELATED"/>
    <property type="match status" value="1"/>
</dbReference>
<dbReference type="Pfam" id="PF00857">
    <property type="entry name" value="Isochorismatase"/>
    <property type="match status" value="1"/>
</dbReference>
<evidence type="ECO:0000259" key="2">
    <source>
        <dbReference type="Pfam" id="PF00857"/>
    </source>
</evidence>
<dbReference type="Gene3D" id="3.40.50.850">
    <property type="entry name" value="Isochorismatase-like"/>
    <property type="match status" value="1"/>
</dbReference>
<dbReference type="EC" id="3.5.1.110" evidence="3"/>
<reference evidence="3 4" key="1">
    <citation type="journal article" date="2021" name="bioRxiv">
        <title>Unique metabolic strategies in Hadean analogues reveal hints for primordial physiology.</title>
        <authorList>
            <person name="Nobu M.K."/>
            <person name="Nakai R."/>
            <person name="Tamazawa S."/>
            <person name="Mori H."/>
            <person name="Toyoda A."/>
            <person name="Ijiri A."/>
            <person name="Suzuki S."/>
            <person name="Kurokawa K."/>
            <person name="Kamagata Y."/>
            <person name="Tamaki H."/>
        </authorList>
    </citation>
    <scope>NUCLEOTIDE SEQUENCE [LARGE SCALE GENOMIC DNA]</scope>
    <source>
        <strain evidence="3">BS525</strain>
    </source>
</reference>
<dbReference type="Proteomes" id="UP000811545">
    <property type="component" value="Unassembled WGS sequence"/>
</dbReference>
<comment type="caution">
    <text evidence="3">The sequence shown here is derived from an EMBL/GenBank/DDBJ whole genome shotgun (WGS) entry which is preliminary data.</text>
</comment>
<dbReference type="InterPro" id="IPR050272">
    <property type="entry name" value="Isochorismatase-like_hydrls"/>
</dbReference>
<evidence type="ECO:0000256" key="1">
    <source>
        <dbReference type="ARBA" id="ARBA00022801"/>
    </source>
</evidence>
<organism evidence="3 4">
    <name type="scientific">Psychracetigena formicireducens</name>
    <dbReference type="NCBI Taxonomy" id="2986056"/>
    <lineage>
        <taxon>Bacteria</taxon>
        <taxon>Bacillati</taxon>
        <taxon>Candidatus Lithacetigenota</taxon>
        <taxon>Candidatus Psychracetigena</taxon>
    </lineage>
</organism>
<gene>
    <name evidence="3" type="primary">rutB</name>
    <name evidence="3" type="ORF">DDT42_00636</name>
</gene>
<dbReference type="PANTHER" id="PTHR43540:SF6">
    <property type="entry name" value="ISOCHORISMATASE-LIKE DOMAIN-CONTAINING PROTEIN"/>
    <property type="match status" value="1"/>
</dbReference>
<dbReference type="InterPro" id="IPR036380">
    <property type="entry name" value="Isochorismatase-like_sf"/>
</dbReference>
<evidence type="ECO:0000313" key="3">
    <source>
        <dbReference type="EMBL" id="MBT9144786.1"/>
    </source>
</evidence>
<name>A0A9E2BHP7_PSYF1</name>